<dbReference type="AlphaFoldDB" id="V9Z8X6"/>
<sequence length="305" mass="33715">MLRTSAWDGWSGAPGRPHLPSDVPATRSIRPGRPWIGRSLSTGARAEHAGMTSAHHLYALPEHRRLDLKARFPRLTEQQISDQLGRTLQLRGAACARSDKRRGHLPAVAILGSDERWHLRLGTAMICSNAARMFIDLDVPAPTPGTVIPHSFRTRFPNGSVGLERPGYRPDWDVVLTGQEQRPDLVPRAERCPINLDQGDWAPCSVVSRSDWKGRKRNLYIAAAGPMCHACGDSLGQDLHYDRYTELITGLLCNECSSHINECPHPAGCYQADYLNAPPAAHLKERYYVGGNRDDRKRAVGSPAA</sequence>
<name>V9Z8X6_9ACTN</name>
<keyword evidence="2" id="KW-0378">Hydrolase</keyword>
<proteinExistence type="predicted"/>
<dbReference type="EMBL" id="KF602051">
    <property type="protein sequence ID" value="AHE40459.1"/>
    <property type="molecule type" value="Genomic_DNA"/>
</dbReference>
<keyword evidence="2" id="KW-0614">Plasmid</keyword>
<evidence type="ECO:0000256" key="1">
    <source>
        <dbReference type="SAM" id="MobiDB-lite"/>
    </source>
</evidence>
<keyword evidence="2" id="KW-0540">Nuclease</keyword>
<organism evidence="2">
    <name type="scientific">Streptomyces sp. F12</name>
    <dbReference type="NCBI Taxonomy" id="1436084"/>
    <lineage>
        <taxon>Bacteria</taxon>
        <taxon>Bacillati</taxon>
        <taxon>Actinomycetota</taxon>
        <taxon>Actinomycetes</taxon>
        <taxon>Kitasatosporales</taxon>
        <taxon>Streptomycetaceae</taxon>
        <taxon>Streptomyces</taxon>
    </lineage>
</organism>
<evidence type="ECO:0000313" key="2">
    <source>
        <dbReference type="EMBL" id="AHE40459.1"/>
    </source>
</evidence>
<geneLocation type="plasmid" evidence="2">
    <name>pFRL6</name>
</geneLocation>
<protein>
    <submittedName>
        <fullName evidence="2">Endonuclease</fullName>
    </submittedName>
</protein>
<keyword evidence="2" id="KW-0255">Endonuclease</keyword>
<feature type="region of interest" description="Disordered" evidence="1">
    <location>
        <begin position="1"/>
        <end position="30"/>
    </location>
</feature>
<gene>
    <name evidence="2" type="ORF">pFRL6_372c</name>
</gene>
<accession>V9Z8X6</accession>
<dbReference type="GO" id="GO:0004519">
    <property type="term" value="F:endonuclease activity"/>
    <property type="evidence" value="ECO:0007669"/>
    <property type="project" value="UniProtKB-KW"/>
</dbReference>
<reference evidence="2" key="1">
    <citation type="submission" date="2013-09" db="EMBL/GenBank/DDBJ databases">
        <title>Complete nucleotide sequence of Streptomyces linear plasmid pFRL6.</title>
        <authorList>
            <person name="Chen Z."/>
            <person name="Fang P."/>
            <person name="Qin Z."/>
        </authorList>
    </citation>
    <scope>NUCLEOTIDE SEQUENCE</scope>
    <source>
        <plasmid evidence="2">pFRL6</plasmid>
    </source>
</reference>